<dbReference type="Pfam" id="PF02720">
    <property type="entry name" value="DUF222"/>
    <property type="match status" value="1"/>
</dbReference>
<feature type="compositionally biased region" description="Basic and acidic residues" evidence="1">
    <location>
        <begin position="327"/>
        <end position="337"/>
    </location>
</feature>
<feature type="domain" description="DUF222" evidence="2">
    <location>
        <begin position="107"/>
        <end position="280"/>
    </location>
</feature>
<evidence type="ECO:0000313" key="3">
    <source>
        <dbReference type="EMBL" id="SDP16781.1"/>
    </source>
</evidence>
<dbReference type="InterPro" id="IPR003615">
    <property type="entry name" value="HNH_nuc"/>
</dbReference>
<gene>
    <name evidence="3" type="ORF">SAMN04515671_3099</name>
</gene>
<keyword evidence="4" id="KW-1185">Reference proteome</keyword>
<sequence>MTSDTLSGWARAATADPSPSTFGAVSDADAAALSPADLLDLIVVTDRLQSRLAALQMTAMAEFARPGRAGRIERLLDAMAGKAGWAKLADGTADPDALKAVVEEHAAGLAATEIAAALRQSHRTAARRVNAAVEMLDELPDTLDALRAGLIDRRRAEMIAQRTRNLDPENRRKVEALILPLASTRTAQQLRPMIDRRVLRADRDAAVKRARQARKARYVHHSPGLDGMAGIRANFKAEDALTVYDLLDRMARAVAGQDDRPLSVLRADAWTDLCTRLTVDGYVDLRGNFGFDRSAPMAPSDRLREPGASNADQDLEPLSSRVQAAEGQHDATRRPDAVESPARGGKRQRGRVARFHGRLSHYILTMSLDTYLGLSNDPVDLAGHGAMPAEFGRWMRKSLKSLAVMVVDPQGHAIAVGGTVYPPSQAVTDQVLAASAECRFPACRTRSELCDLDHRVPFDHEKPDRGGRTVPWNLDPACEHHHLLKTFTDWSGDRDRRDRLTMNWTSPTGHHYVDHPTEHALPEDPSARRKHSDPTAASFDEEGRTDHRARGLPPPWQHQPLRRARGWRDRSPVS</sequence>
<evidence type="ECO:0000259" key="2">
    <source>
        <dbReference type="Pfam" id="PF02720"/>
    </source>
</evidence>
<dbReference type="Proteomes" id="UP000198741">
    <property type="component" value="Chromosome I"/>
</dbReference>
<reference evidence="3 4" key="1">
    <citation type="submission" date="2016-10" db="EMBL/GenBank/DDBJ databases">
        <authorList>
            <person name="de Groot N.N."/>
        </authorList>
    </citation>
    <scope>NUCLEOTIDE SEQUENCE [LARGE SCALE GENOMIC DNA]</scope>
    <source>
        <strain evidence="4">P4-7,KCTC 19426,CECT 7604</strain>
    </source>
</reference>
<dbReference type="AlphaFoldDB" id="A0A1H0QHD4"/>
<organism evidence="3 4">
    <name type="scientific">Nakamurella panacisegetis</name>
    <dbReference type="NCBI Taxonomy" id="1090615"/>
    <lineage>
        <taxon>Bacteria</taxon>
        <taxon>Bacillati</taxon>
        <taxon>Actinomycetota</taxon>
        <taxon>Actinomycetes</taxon>
        <taxon>Nakamurellales</taxon>
        <taxon>Nakamurellaceae</taxon>
        <taxon>Nakamurella</taxon>
    </lineage>
</organism>
<feature type="region of interest" description="Disordered" evidence="1">
    <location>
        <begin position="294"/>
        <end position="351"/>
    </location>
</feature>
<dbReference type="CDD" id="cd00085">
    <property type="entry name" value="HNHc"/>
    <property type="match status" value="1"/>
</dbReference>
<feature type="region of interest" description="Disordered" evidence="1">
    <location>
        <begin position="1"/>
        <end position="21"/>
    </location>
</feature>
<protein>
    <recommendedName>
        <fullName evidence="2">DUF222 domain-containing protein</fullName>
    </recommendedName>
</protein>
<feature type="region of interest" description="Disordered" evidence="1">
    <location>
        <begin position="506"/>
        <end position="574"/>
    </location>
</feature>
<name>A0A1H0QHD4_9ACTN</name>
<feature type="compositionally biased region" description="Basic and acidic residues" evidence="1">
    <location>
        <begin position="511"/>
        <end position="527"/>
    </location>
</feature>
<dbReference type="EMBL" id="LT629710">
    <property type="protein sequence ID" value="SDP16781.1"/>
    <property type="molecule type" value="Genomic_DNA"/>
</dbReference>
<proteinExistence type="predicted"/>
<evidence type="ECO:0000313" key="4">
    <source>
        <dbReference type="Proteomes" id="UP000198741"/>
    </source>
</evidence>
<accession>A0A1H0QHD4</accession>
<dbReference type="STRING" id="1090615.SAMN04515671_3099"/>
<evidence type="ECO:0000256" key="1">
    <source>
        <dbReference type="SAM" id="MobiDB-lite"/>
    </source>
</evidence>
<dbReference type="InterPro" id="IPR003870">
    <property type="entry name" value="DUF222"/>
</dbReference>